<dbReference type="EMBL" id="BSEJ01000001">
    <property type="protein sequence ID" value="GLJ60267.1"/>
    <property type="molecule type" value="Genomic_DNA"/>
</dbReference>
<reference evidence="2" key="1">
    <citation type="journal article" date="2014" name="Int. J. Syst. Evol. Microbiol.">
        <title>Complete genome sequence of Corynebacterium casei LMG S-19264T (=DSM 44701T), isolated from a smear-ripened cheese.</title>
        <authorList>
            <consortium name="US DOE Joint Genome Institute (JGI-PGF)"/>
            <person name="Walter F."/>
            <person name="Albersmeier A."/>
            <person name="Kalinowski J."/>
            <person name="Ruckert C."/>
        </authorList>
    </citation>
    <scope>NUCLEOTIDE SEQUENCE</scope>
    <source>
        <strain evidence="2">VKM Ac-1020</strain>
    </source>
</reference>
<dbReference type="AlphaFoldDB" id="A0A9W6LVF7"/>
<comment type="caution">
    <text evidence="2">The sequence shown here is derived from an EMBL/GenBank/DDBJ whole genome shotgun (WGS) entry which is preliminary data.</text>
</comment>
<evidence type="ECO:0000313" key="2">
    <source>
        <dbReference type="EMBL" id="GLJ60267.1"/>
    </source>
</evidence>
<evidence type="ECO:0000256" key="1">
    <source>
        <dbReference type="SAM" id="MobiDB-lite"/>
    </source>
</evidence>
<accession>A0A9W6LVF7</accession>
<gene>
    <name evidence="2" type="ORF">GCM10017576_03960</name>
</gene>
<name>A0A9W6LVF7_9MICO</name>
<sequence length="99" mass="10446">MSLIAETAPQAPARTASTMRTGHPSLGRAPEAVLIPISLTCYQVALADQVKGYICVKGREWECFAGAHMADARSIGTRASLTVAIRDLVTDIPHGLTAV</sequence>
<feature type="region of interest" description="Disordered" evidence="1">
    <location>
        <begin position="1"/>
        <end position="23"/>
    </location>
</feature>
<evidence type="ECO:0000313" key="3">
    <source>
        <dbReference type="Proteomes" id="UP001142462"/>
    </source>
</evidence>
<dbReference type="RefSeq" id="WP_271171989.1">
    <property type="nucleotide sequence ID" value="NZ_BSEJ01000001.1"/>
</dbReference>
<keyword evidence="3" id="KW-1185">Reference proteome</keyword>
<organism evidence="2 3">
    <name type="scientific">Microbacterium barkeri</name>
    <dbReference type="NCBI Taxonomy" id="33917"/>
    <lineage>
        <taxon>Bacteria</taxon>
        <taxon>Bacillati</taxon>
        <taxon>Actinomycetota</taxon>
        <taxon>Actinomycetes</taxon>
        <taxon>Micrococcales</taxon>
        <taxon>Microbacteriaceae</taxon>
        <taxon>Microbacterium</taxon>
    </lineage>
</organism>
<protein>
    <submittedName>
        <fullName evidence="2">Uncharacterized protein</fullName>
    </submittedName>
</protein>
<dbReference type="Proteomes" id="UP001142462">
    <property type="component" value="Unassembled WGS sequence"/>
</dbReference>
<reference evidence="2" key="2">
    <citation type="submission" date="2023-01" db="EMBL/GenBank/DDBJ databases">
        <authorList>
            <person name="Sun Q."/>
            <person name="Evtushenko L."/>
        </authorList>
    </citation>
    <scope>NUCLEOTIDE SEQUENCE</scope>
    <source>
        <strain evidence="2">VKM Ac-1020</strain>
    </source>
</reference>
<proteinExistence type="predicted"/>